<dbReference type="Gene3D" id="1.20.120.80">
    <property type="entry name" value="Cytochrome c oxidase, subunit III, four-helix bundle"/>
    <property type="match status" value="1"/>
</dbReference>
<evidence type="ECO:0000256" key="5">
    <source>
        <dbReference type="ARBA" id="ARBA00023136"/>
    </source>
</evidence>
<evidence type="ECO:0000259" key="8">
    <source>
        <dbReference type="PROSITE" id="PS50253"/>
    </source>
</evidence>
<proteinExistence type="inferred from homology"/>
<evidence type="ECO:0000256" key="2">
    <source>
        <dbReference type="ARBA" id="ARBA00010581"/>
    </source>
</evidence>
<feature type="transmembrane region" description="Helical" evidence="7">
    <location>
        <begin position="115"/>
        <end position="136"/>
    </location>
</feature>
<feature type="domain" description="Heme-copper oxidase subunit III family profile" evidence="8">
    <location>
        <begin position="1"/>
        <end position="221"/>
    </location>
</feature>
<keyword evidence="10" id="KW-1185">Reference proteome</keyword>
<dbReference type="InterPro" id="IPR035973">
    <property type="entry name" value="Cyt_c_oxidase_su3-like_sf"/>
</dbReference>
<comment type="similarity">
    <text evidence="2 6">Belongs to the cytochrome c oxidase subunit 3 family.</text>
</comment>
<evidence type="ECO:0000313" key="10">
    <source>
        <dbReference type="Proteomes" id="UP001207582"/>
    </source>
</evidence>
<sequence length="231" mass="24656">MSIVLVFLLVVALIAGWWLSRQGLTSKPWLETGEIRTTAGVGAAPAAKIGLGVFLAVVGGLFALFGSAVTMRMDYADWYQLRLPSVVWINTAILVLSSAVLQIAVSAARRGESALLLASVAAGGLSTLAFLVGQLLAWRWLVDSGQSLAAHPGASFFYVITGLHGLHILGGLVALARTGGRLRRGNDPRRARLGVELCAIYWHFLLIVWLGMLALLLGWASDLVALCRELL</sequence>
<feature type="transmembrane region" description="Helical" evidence="7">
    <location>
        <begin position="86"/>
        <end position="108"/>
    </location>
</feature>
<feature type="transmembrane region" description="Helical" evidence="7">
    <location>
        <begin position="156"/>
        <end position="176"/>
    </location>
</feature>
<gene>
    <name evidence="9" type="ORF">OM960_23090</name>
</gene>
<dbReference type="EMBL" id="JAPDOG010000042">
    <property type="protein sequence ID" value="MCW3784415.1"/>
    <property type="molecule type" value="Genomic_DNA"/>
</dbReference>
<feature type="transmembrane region" description="Helical" evidence="7">
    <location>
        <begin position="197"/>
        <end position="221"/>
    </location>
</feature>
<reference evidence="9 10" key="1">
    <citation type="submission" date="2022-10" db="EMBL/GenBank/DDBJ databases">
        <title>Defluviimonas sp. CAU 1641 isolated from mud.</title>
        <authorList>
            <person name="Kim W."/>
        </authorList>
    </citation>
    <scope>NUCLEOTIDE SEQUENCE [LARGE SCALE GENOMIC DNA]</scope>
    <source>
        <strain evidence="9 10">CAU 1641</strain>
    </source>
</reference>
<evidence type="ECO:0000256" key="6">
    <source>
        <dbReference type="RuleBase" id="RU003376"/>
    </source>
</evidence>
<evidence type="ECO:0000256" key="7">
    <source>
        <dbReference type="SAM" id="Phobius"/>
    </source>
</evidence>
<name>A0ABT3J9P8_9RHOB</name>
<dbReference type="RefSeq" id="WP_264773648.1">
    <property type="nucleotide sequence ID" value="NZ_JAPDOG010000042.1"/>
</dbReference>
<evidence type="ECO:0000256" key="1">
    <source>
        <dbReference type="ARBA" id="ARBA00004141"/>
    </source>
</evidence>
<dbReference type="InterPro" id="IPR000298">
    <property type="entry name" value="Cyt_c_oxidase-like_su3"/>
</dbReference>
<dbReference type="InterPro" id="IPR013833">
    <property type="entry name" value="Cyt_c_oxidase_su3_a-hlx"/>
</dbReference>
<dbReference type="Proteomes" id="UP001207582">
    <property type="component" value="Unassembled WGS sequence"/>
</dbReference>
<feature type="transmembrane region" description="Helical" evidence="7">
    <location>
        <begin position="6"/>
        <end position="24"/>
    </location>
</feature>
<dbReference type="SUPFAM" id="SSF81452">
    <property type="entry name" value="Cytochrome c oxidase subunit III-like"/>
    <property type="match status" value="1"/>
</dbReference>
<keyword evidence="4 7" id="KW-1133">Transmembrane helix</keyword>
<dbReference type="PANTHER" id="PTHR11403:SF10">
    <property type="entry name" value="CYTOCHROME C OXIDASE"/>
    <property type="match status" value="1"/>
</dbReference>
<dbReference type="Pfam" id="PF00510">
    <property type="entry name" value="COX3"/>
    <property type="match status" value="1"/>
</dbReference>
<feature type="transmembrane region" description="Helical" evidence="7">
    <location>
        <begin position="45"/>
        <end position="66"/>
    </location>
</feature>
<accession>A0ABT3J9P8</accession>
<keyword evidence="3 6" id="KW-0812">Transmembrane</keyword>
<evidence type="ECO:0000256" key="3">
    <source>
        <dbReference type="ARBA" id="ARBA00022692"/>
    </source>
</evidence>
<comment type="caution">
    <text evidence="9">The sequence shown here is derived from an EMBL/GenBank/DDBJ whole genome shotgun (WGS) entry which is preliminary data.</text>
</comment>
<dbReference type="PROSITE" id="PS50253">
    <property type="entry name" value="COX3"/>
    <property type="match status" value="1"/>
</dbReference>
<organism evidence="9 10">
    <name type="scientific">Defluviimonas salinarum</name>
    <dbReference type="NCBI Taxonomy" id="2992147"/>
    <lineage>
        <taxon>Bacteria</taxon>
        <taxon>Pseudomonadati</taxon>
        <taxon>Pseudomonadota</taxon>
        <taxon>Alphaproteobacteria</taxon>
        <taxon>Rhodobacterales</taxon>
        <taxon>Paracoccaceae</taxon>
        <taxon>Albidovulum</taxon>
    </lineage>
</organism>
<evidence type="ECO:0000313" key="9">
    <source>
        <dbReference type="EMBL" id="MCW3784415.1"/>
    </source>
</evidence>
<dbReference type="PANTHER" id="PTHR11403">
    <property type="entry name" value="CYTOCHROME C OXIDASE SUBUNIT III"/>
    <property type="match status" value="1"/>
</dbReference>
<comment type="subcellular location">
    <subcellularLocation>
        <location evidence="6">Cell membrane</location>
        <topology evidence="6">Multi-pass membrane protein</topology>
    </subcellularLocation>
    <subcellularLocation>
        <location evidence="1">Membrane</location>
        <topology evidence="1">Multi-pass membrane protein</topology>
    </subcellularLocation>
</comment>
<dbReference type="InterPro" id="IPR024791">
    <property type="entry name" value="Cyt_c/ubiquinol_Oxase_su3"/>
</dbReference>
<evidence type="ECO:0000256" key="4">
    <source>
        <dbReference type="ARBA" id="ARBA00022989"/>
    </source>
</evidence>
<protein>
    <submittedName>
        <fullName evidence="9">Cytochrome c oxidase subunit 3</fullName>
    </submittedName>
</protein>
<keyword evidence="5 7" id="KW-0472">Membrane</keyword>